<evidence type="ECO:0000256" key="1">
    <source>
        <dbReference type="ARBA" id="ARBA00004370"/>
    </source>
</evidence>
<dbReference type="GO" id="GO:0016020">
    <property type="term" value="C:membrane"/>
    <property type="evidence" value="ECO:0007669"/>
    <property type="project" value="UniProtKB-SubCell"/>
</dbReference>
<dbReference type="InParanoid" id="A0A1S4FHD7"/>
<evidence type="ECO:0000256" key="3">
    <source>
        <dbReference type="ARBA" id="ARBA00022989"/>
    </source>
</evidence>
<dbReference type="EnsemblMetazoa" id="AAEL007741-RA">
    <property type="protein sequence ID" value="AAEL007741-PA"/>
    <property type="gene ID" value="AAEL007741"/>
</dbReference>
<protein>
    <submittedName>
        <fullName evidence="5">Uncharacterized protein</fullName>
    </submittedName>
</protein>
<evidence type="ECO:0000313" key="5">
    <source>
        <dbReference type="EnsemblMetazoa" id="AAEL007741-PA"/>
    </source>
</evidence>
<dbReference type="AlphaFoldDB" id="A0A1S4FHD7"/>
<dbReference type="InterPro" id="IPR006694">
    <property type="entry name" value="Fatty_acid_hydroxylase"/>
</dbReference>
<organism evidence="5 6">
    <name type="scientific">Aedes aegypti</name>
    <name type="common">Yellowfever mosquito</name>
    <name type="synonym">Culex aegypti</name>
    <dbReference type="NCBI Taxonomy" id="7159"/>
    <lineage>
        <taxon>Eukaryota</taxon>
        <taxon>Metazoa</taxon>
        <taxon>Ecdysozoa</taxon>
        <taxon>Arthropoda</taxon>
        <taxon>Hexapoda</taxon>
        <taxon>Insecta</taxon>
        <taxon>Pterygota</taxon>
        <taxon>Neoptera</taxon>
        <taxon>Endopterygota</taxon>
        <taxon>Diptera</taxon>
        <taxon>Nematocera</taxon>
        <taxon>Culicoidea</taxon>
        <taxon>Culicidae</taxon>
        <taxon>Culicinae</taxon>
        <taxon>Aedini</taxon>
        <taxon>Aedes</taxon>
        <taxon>Stegomyia</taxon>
    </lineage>
</organism>
<dbReference type="VEuPathDB" id="VectorBase:AAEL007741"/>
<reference evidence="5" key="2">
    <citation type="submission" date="2020-05" db="UniProtKB">
        <authorList>
            <consortium name="EnsemblMetazoa"/>
        </authorList>
    </citation>
    <scope>IDENTIFICATION</scope>
    <source>
        <strain evidence="5">LVP_AGWG</strain>
    </source>
</reference>
<dbReference type="GO" id="GO:0016491">
    <property type="term" value="F:oxidoreductase activity"/>
    <property type="evidence" value="ECO:0007669"/>
    <property type="project" value="InterPro"/>
</dbReference>
<dbReference type="Proteomes" id="UP000008820">
    <property type="component" value="Chromosome 1"/>
</dbReference>
<evidence type="ECO:0000256" key="4">
    <source>
        <dbReference type="ARBA" id="ARBA00023136"/>
    </source>
</evidence>
<keyword evidence="4" id="KW-0472">Membrane</keyword>
<dbReference type="GO" id="GO:0008610">
    <property type="term" value="P:lipid biosynthetic process"/>
    <property type="evidence" value="ECO:0007669"/>
    <property type="project" value="InterPro"/>
</dbReference>
<name>A0A1S4FHD7_AEDAE</name>
<keyword evidence="2" id="KW-0812">Transmembrane</keyword>
<accession>A0A1S4FHD7</accession>
<dbReference type="OrthoDB" id="408954at2759"/>
<dbReference type="PANTHER" id="PTHR11863">
    <property type="entry name" value="STEROL DESATURASE"/>
    <property type="match status" value="1"/>
</dbReference>
<sequence>MDMEPIVVGLHNESGSTFLQDRWNSLLDTIGDEPEFLYVWALTTWVNGFFWAFGGLFVLMDVFNRPRWLRKFKTQPGTNEPLEWTGLWRVMKTILFNQTVIGVPLTYIGFHTAGKSNLPDVRVLPSTFEVVRDLCVCLFFAEVGFYYIHRFLHLKPLYRHVHKKHHEWTAPFAWAAMYCHPVEHILSNMIPPIIGIHLMKSHLATAALWFPLVIVNTVRDHCGYHLPFFPSSEYHDYHHAKFTECFGTFGYLDWLHGTDRQYRKSKQCLRHRWLWSTKSARELIPDK</sequence>
<keyword evidence="6" id="KW-1185">Reference proteome</keyword>
<gene>
    <name evidence="5" type="primary">5569560</name>
</gene>
<dbReference type="InterPro" id="IPR050307">
    <property type="entry name" value="Sterol_Desaturase_Related"/>
</dbReference>
<proteinExistence type="predicted"/>
<reference evidence="5 6" key="1">
    <citation type="submission" date="2017-06" db="EMBL/GenBank/DDBJ databases">
        <title>Aedes aegypti genome working group (AGWG) sequencing and assembly.</title>
        <authorList>
            <consortium name="Aedes aegypti Genome Working Group (AGWG)"/>
            <person name="Matthews B.J."/>
        </authorList>
    </citation>
    <scope>NUCLEOTIDE SEQUENCE [LARGE SCALE GENOMIC DNA]</scope>
    <source>
        <strain evidence="5 6">LVP_AGWG</strain>
    </source>
</reference>
<dbReference type="GO" id="GO:0005506">
    <property type="term" value="F:iron ion binding"/>
    <property type="evidence" value="ECO:0007669"/>
    <property type="project" value="InterPro"/>
</dbReference>
<evidence type="ECO:0000256" key="2">
    <source>
        <dbReference type="ARBA" id="ARBA00022692"/>
    </source>
</evidence>
<dbReference type="Pfam" id="PF04116">
    <property type="entry name" value="FA_hydroxylase"/>
    <property type="match status" value="1"/>
</dbReference>
<evidence type="ECO:0000313" key="6">
    <source>
        <dbReference type="Proteomes" id="UP000008820"/>
    </source>
</evidence>
<comment type="subcellular location">
    <subcellularLocation>
        <location evidence="1">Membrane</location>
    </subcellularLocation>
</comment>
<keyword evidence="3" id="KW-1133">Transmembrane helix</keyword>